<dbReference type="InterPro" id="IPR000719">
    <property type="entry name" value="Prot_kinase_dom"/>
</dbReference>
<comment type="caution">
    <text evidence="12">The sequence shown here is derived from an EMBL/GenBank/DDBJ whole genome shotgun (WGS) entry which is preliminary data.</text>
</comment>
<dbReference type="SMART" id="SM00387">
    <property type="entry name" value="HATPase_c"/>
    <property type="match status" value="1"/>
</dbReference>
<dbReference type="InterPro" id="IPR011990">
    <property type="entry name" value="TPR-like_helical_dom_sf"/>
</dbReference>
<evidence type="ECO:0000256" key="1">
    <source>
        <dbReference type="ARBA" id="ARBA00000085"/>
    </source>
</evidence>
<evidence type="ECO:0000256" key="6">
    <source>
        <dbReference type="ARBA" id="ARBA00022777"/>
    </source>
</evidence>
<dbReference type="InterPro" id="IPR036890">
    <property type="entry name" value="HATPase_C_sf"/>
</dbReference>
<sequence length="1663" mass="185871">MYPALKMEVGQLLEDRFQATRLLKRGQGIETWLGVDLHRQDKVVIKMASSGHISKQIQIRLEHEARVLQEIENRLIAPLRFWKSGKEHLFLVTPFVPGETLEERLRRGALSVRETIAVGCALLTALQEVHQREVLHRDVKPSNIILDENGSIERATLIDFGFARSEWLAASIRDLPVGTVRYISPEQAGLIDVKVSECADLYSAGMVLYECLAGRPPFKGTDVGELLQLHLNVRPMELRDLGISVPRALDEVIQRLLRKDPSDRYQTAEGALADLSQISDAIDRGISEPAVVIGLQDRRRTLAAPAFIGRDEELSILERELERAKEGKGRLVFLEGESGIGKSRLLKEFERRALRQGAWVLQGQGVDQAAQRPFQLLDGIVQGLLAAARWEPEVAETIRRRLGAEMDAVSVALPDLKEAFGTQAQISLGLEEHGEIRNLRALTSLLDSLGSETRPAVILLDDGQWADELTLKLLDRWSRRTDSESKAGRHILLILSFRSEEVTADHSLCRLSASVRLRLAPFDPADVARMAESMAGPLPQRATEVVAQLSEGNSFMAAAVLQGLVECGALANEPAGWRIEPDRMAEVQASRRAAIFLTRRLERLTADALRFLSVGAILGKEFDPAFAGSLADLTSPQTSAAIDEVKQRHILWVNMETSRCQFVHDKIREALLGRMSEEEREQLHLLAARQLESVDRDRIFELAYHFDAAGQPNKALPYALAAAEKARSQYALEIAERQYRIAERGAQRADEATCKRVAEGLGDVLMLRGRYDEAEQAFVAARVLARERVEQAEIEGKLGELAFKRGDVKRASEAIERGLRLIGRPLPKRSWLFSPLVLWEAGIQVLHTYFPNLFMARRKLKEAGSDLIAIRLYSRLSYSYWFQRGTIPTMWAHLREMNLAERYPPTPELGQAYANHGVAMTMIPAISRGIRYAEKGLAVRKELGDQWGEAQSLHFYSLTLYVASRFSEAIQKSEQAIKLFDRTGDLWERNNAHNNIAGNLYRLGDLNGAADQSNLLYQAAIQIGDLQSAGLALAVWSKSSESNFPKSRIKDLLHHCKDDVLTFQTVLQGEAVCLFGQGRYSEAYSILQKAEVIIKEFGFRNEYTAPVPLLISTVLRVQAERAPSFSYKTRNILLSRAKKAARQGVRLAKRYRNNLPHALREMGLLSAMEGRTRRARKYFDESLAVAEQLGMRFERGQTLLARGHVGLHAGWPQAAEEIASAEQELRVIGGEWVLEEFRNGKEAEKPVTLSLADRFDALLGEGRKIAAALTEAQIFAAVHQAALRLLRGEHCWVLKVDQKEGEPHVQIVAGEKQADYSRTIIRQALATGRPIASTEGLSESPSDSALLSEARSILAAPIFARGRAVGCIYMTHQRVGRLFGEEEIRLASFIATLAGAALENAEGFAKLEALTKSLEERVEERTASLKAANQVLESEIAERKRIESQLERMQEQLRSLSLRSQSTLEEERSRIAREIHDEFGQTLTVLKMQLSFLERRFRGGQTPISEWTKSMSEMIDTTIERVRKVASELRPIVLDDLGLPAAIEWQAKEFQERTGITCRCFLQEEIAIDRMHSTAVFRVFQEALTNVARHSGASDVEIKLNEEKGAAFLQVRDNGRGITEEQRLHQKSLGLIGMRERARACGGEVGIEGIPGKGTTITVRVPL</sequence>
<dbReference type="RefSeq" id="WP_168057511.1">
    <property type="nucleotide sequence ID" value="NZ_VTOW01000001.1"/>
</dbReference>
<dbReference type="InterPro" id="IPR029016">
    <property type="entry name" value="GAF-like_dom_sf"/>
</dbReference>
<keyword evidence="4" id="KW-0808">Transferase</keyword>
<organism evidence="12 13">
    <name type="scientific">Candidatus Manganitrophus noduliformans</name>
    <dbReference type="NCBI Taxonomy" id="2606439"/>
    <lineage>
        <taxon>Bacteria</taxon>
        <taxon>Pseudomonadati</taxon>
        <taxon>Nitrospirota</taxon>
        <taxon>Nitrospiria</taxon>
        <taxon>Candidatus Troglogloeales</taxon>
        <taxon>Candidatus Manganitrophaceae</taxon>
        <taxon>Candidatus Manganitrophus</taxon>
    </lineage>
</organism>
<evidence type="ECO:0000256" key="4">
    <source>
        <dbReference type="ARBA" id="ARBA00022679"/>
    </source>
</evidence>
<keyword evidence="3" id="KW-0597">Phosphoprotein</keyword>
<dbReference type="CDD" id="cd16917">
    <property type="entry name" value="HATPase_UhpB-NarQ-NarX-like"/>
    <property type="match status" value="1"/>
</dbReference>
<dbReference type="SUPFAM" id="SSF55781">
    <property type="entry name" value="GAF domain-like"/>
    <property type="match status" value="1"/>
</dbReference>
<evidence type="ECO:0000256" key="5">
    <source>
        <dbReference type="ARBA" id="ARBA00022741"/>
    </source>
</evidence>
<dbReference type="Pfam" id="PF00069">
    <property type="entry name" value="Pkinase"/>
    <property type="match status" value="1"/>
</dbReference>
<evidence type="ECO:0000256" key="7">
    <source>
        <dbReference type="ARBA" id="ARBA00022840"/>
    </source>
</evidence>
<dbReference type="Pfam" id="PF13191">
    <property type="entry name" value="AAA_16"/>
    <property type="match status" value="1"/>
</dbReference>
<dbReference type="PROSITE" id="PS50011">
    <property type="entry name" value="PROTEIN_KINASE_DOM"/>
    <property type="match status" value="1"/>
</dbReference>
<dbReference type="SMART" id="SM00065">
    <property type="entry name" value="GAF"/>
    <property type="match status" value="1"/>
</dbReference>
<evidence type="ECO:0000313" key="13">
    <source>
        <dbReference type="Proteomes" id="UP000534783"/>
    </source>
</evidence>
<dbReference type="SUPFAM" id="SSF52540">
    <property type="entry name" value="P-loop containing nucleoside triphosphate hydrolases"/>
    <property type="match status" value="1"/>
</dbReference>
<dbReference type="GO" id="GO:0016020">
    <property type="term" value="C:membrane"/>
    <property type="evidence" value="ECO:0007669"/>
    <property type="project" value="InterPro"/>
</dbReference>
<dbReference type="GO" id="GO:0046983">
    <property type="term" value="F:protein dimerization activity"/>
    <property type="evidence" value="ECO:0007669"/>
    <property type="project" value="InterPro"/>
</dbReference>
<evidence type="ECO:0000256" key="2">
    <source>
        <dbReference type="ARBA" id="ARBA00012438"/>
    </source>
</evidence>
<feature type="domain" description="Protein kinase" evidence="10">
    <location>
        <begin position="17"/>
        <end position="278"/>
    </location>
</feature>
<dbReference type="Gene3D" id="3.30.450.40">
    <property type="match status" value="1"/>
</dbReference>
<dbReference type="Pfam" id="PF13185">
    <property type="entry name" value="GAF_2"/>
    <property type="match status" value="1"/>
</dbReference>
<evidence type="ECO:0000313" key="12">
    <source>
        <dbReference type="EMBL" id="NKE69191.1"/>
    </source>
</evidence>
<keyword evidence="13" id="KW-1185">Reference proteome</keyword>
<dbReference type="PROSITE" id="PS00108">
    <property type="entry name" value="PROTEIN_KINASE_ST"/>
    <property type="match status" value="1"/>
</dbReference>
<dbReference type="EC" id="2.7.13.3" evidence="2"/>
<dbReference type="InterPro" id="IPR050482">
    <property type="entry name" value="Sensor_HK_TwoCompSys"/>
</dbReference>
<dbReference type="InterPro" id="IPR019734">
    <property type="entry name" value="TPR_rpt"/>
</dbReference>
<dbReference type="Gene3D" id="1.10.510.10">
    <property type="entry name" value="Transferase(Phosphotransferase) domain 1"/>
    <property type="match status" value="1"/>
</dbReference>
<evidence type="ECO:0000256" key="8">
    <source>
        <dbReference type="ARBA" id="ARBA00023012"/>
    </source>
</evidence>
<accession>A0A7X6I907</accession>
<gene>
    <name evidence="12" type="ORF">MNODULE_00290</name>
</gene>
<evidence type="ECO:0000256" key="9">
    <source>
        <dbReference type="SAM" id="Coils"/>
    </source>
</evidence>
<dbReference type="EMBL" id="VTOW01000001">
    <property type="protein sequence ID" value="NKE69191.1"/>
    <property type="molecule type" value="Genomic_DNA"/>
</dbReference>
<keyword evidence="5" id="KW-0547">Nucleotide-binding</keyword>
<name>A0A7X6I907_9BACT</name>
<dbReference type="SUPFAM" id="SSF48452">
    <property type="entry name" value="TPR-like"/>
    <property type="match status" value="2"/>
</dbReference>
<keyword evidence="8" id="KW-0902">Two-component regulatory system</keyword>
<keyword evidence="6" id="KW-0418">Kinase</keyword>
<dbReference type="Pfam" id="PF07730">
    <property type="entry name" value="HisKA_3"/>
    <property type="match status" value="1"/>
</dbReference>
<dbReference type="Gene3D" id="3.30.565.10">
    <property type="entry name" value="Histidine kinase-like ATPase, C-terminal domain"/>
    <property type="match status" value="1"/>
</dbReference>
<keyword evidence="7" id="KW-0067">ATP-binding</keyword>
<evidence type="ECO:0000256" key="3">
    <source>
        <dbReference type="ARBA" id="ARBA00022553"/>
    </source>
</evidence>
<dbReference type="InterPro" id="IPR011009">
    <property type="entry name" value="Kinase-like_dom_sf"/>
</dbReference>
<dbReference type="PROSITE" id="PS50109">
    <property type="entry name" value="HIS_KIN"/>
    <property type="match status" value="1"/>
</dbReference>
<dbReference type="Pfam" id="PF02518">
    <property type="entry name" value="HATPase_c"/>
    <property type="match status" value="1"/>
</dbReference>
<comment type="catalytic activity">
    <reaction evidence="1">
        <text>ATP + protein L-histidine = ADP + protein N-phospho-L-histidine.</text>
        <dbReference type="EC" id="2.7.13.3"/>
    </reaction>
</comment>
<dbReference type="InterPro" id="IPR003018">
    <property type="entry name" value="GAF"/>
</dbReference>
<protein>
    <recommendedName>
        <fullName evidence="2">histidine kinase</fullName>
        <ecNumber evidence="2">2.7.13.3</ecNumber>
    </recommendedName>
</protein>
<feature type="domain" description="Histidine kinase" evidence="11">
    <location>
        <begin position="1474"/>
        <end position="1663"/>
    </location>
</feature>
<dbReference type="InterPro" id="IPR041664">
    <property type="entry name" value="AAA_16"/>
</dbReference>
<dbReference type="GO" id="GO:0000155">
    <property type="term" value="F:phosphorelay sensor kinase activity"/>
    <property type="evidence" value="ECO:0007669"/>
    <property type="project" value="InterPro"/>
</dbReference>
<dbReference type="Gene3D" id="3.40.50.300">
    <property type="entry name" value="P-loop containing nucleotide triphosphate hydrolases"/>
    <property type="match status" value="1"/>
</dbReference>
<keyword evidence="9" id="KW-0175">Coiled coil</keyword>
<dbReference type="InterPro" id="IPR027417">
    <property type="entry name" value="P-loop_NTPase"/>
</dbReference>
<dbReference type="Proteomes" id="UP000534783">
    <property type="component" value="Unassembled WGS sequence"/>
</dbReference>
<dbReference type="PANTHER" id="PTHR24421">
    <property type="entry name" value="NITRATE/NITRITE SENSOR PROTEIN NARX-RELATED"/>
    <property type="match status" value="1"/>
</dbReference>
<dbReference type="InterPro" id="IPR005467">
    <property type="entry name" value="His_kinase_dom"/>
</dbReference>
<dbReference type="SMART" id="SM00220">
    <property type="entry name" value="S_TKc"/>
    <property type="match status" value="1"/>
</dbReference>
<dbReference type="InterPro" id="IPR011712">
    <property type="entry name" value="Sig_transdc_His_kin_sub3_dim/P"/>
</dbReference>
<dbReference type="PANTHER" id="PTHR24421:SF10">
    <property type="entry name" value="NITRATE_NITRITE SENSOR PROTEIN NARQ"/>
    <property type="match status" value="1"/>
</dbReference>
<proteinExistence type="predicted"/>
<evidence type="ECO:0000259" key="11">
    <source>
        <dbReference type="PROSITE" id="PS50109"/>
    </source>
</evidence>
<dbReference type="CDD" id="cd14014">
    <property type="entry name" value="STKc_PknB_like"/>
    <property type="match status" value="1"/>
</dbReference>
<dbReference type="InterPro" id="IPR008271">
    <property type="entry name" value="Ser/Thr_kinase_AS"/>
</dbReference>
<dbReference type="Gene3D" id="1.25.40.10">
    <property type="entry name" value="Tetratricopeptide repeat domain"/>
    <property type="match status" value="3"/>
</dbReference>
<dbReference type="SMART" id="SM00028">
    <property type="entry name" value="TPR"/>
    <property type="match status" value="4"/>
</dbReference>
<dbReference type="GO" id="GO:0005524">
    <property type="term" value="F:ATP binding"/>
    <property type="evidence" value="ECO:0007669"/>
    <property type="project" value="UniProtKB-KW"/>
</dbReference>
<dbReference type="SUPFAM" id="SSF56112">
    <property type="entry name" value="Protein kinase-like (PK-like)"/>
    <property type="match status" value="1"/>
</dbReference>
<reference evidence="12 13" key="1">
    <citation type="journal article" date="2020" name="Nature">
        <title>Bacterial chemolithoautotrophy via manganese oxidation.</title>
        <authorList>
            <person name="Yu H."/>
            <person name="Leadbetter J.R."/>
        </authorList>
    </citation>
    <scope>NUCLEOTIDE SEQUENCE [LARGE SCALE GENOMIC DNA]</scope>
    <source>
        <strain evidence="12 13">Mn-1</strain>
    </source>
</reference>
<dbReference type="SUPFAM" id="SSF55874">
    <property type="entry name" value="ATPase domain of HSP90 chaperone/DNA topoisomerase II/histidine kinase"/>
    <property type="match status" value="1"/>
</dbReference>
<feature type="coiled-coil region" evidence="9">
    <location>
        <begin position="1415"/>
        <end position="1466"/>
    </location>
</feature>
<dbReference type="Gene3D" id="1.20.5.1930">
    <property type="match status" value="1"/>
</dbReference>
<evidence type="ECO:0000259" key="10">
    <source>
        <dbReference type="PROSITE" id="PS50011"/>
    </source>
</evidence>
<dbReference type="InterPro" id="IPR003594">
    <property type="entry name" value="HATPase_dom"/>
</dbReference>